<comment type="caution">
    <text evidence="3">The sequence shown here is derived from an EMBL/GenBank/DDBJ whole genome shotgun (WGS) entry which is preliminary data.</text>
</comment>
<gene>
    <name evidence="3" type="ORF">GND95_03630</name>
</gene>
<dbReference type="Proteomes" id="UP000483018">
    <property type="component" value="Unassembled WGS sequence"/>
</dbReference>
<keyword evidence="4" id="KW-1185">Reference proteome</keyword>
<proteinExistence type="predicted"/>
<dbReference type="SUPFAM" id="SSF51445">
    <property type="entry name" value="(Trans)glycosidases"/>
    <property type="match status" value="1"/>
</dbReference>
<feature type="domain" description="DUF4015" evidence="2">
    <location>
        <begin position="85"/>
        <end position="403"/>
    </location>
</feature>
<protein>
    <submittedName>
        <fullName evidence="3">Sugar fermentation stimulation protein</fullName>
    </submittedName>
</protein>
<keyword evidence="1" id="KW-0812">Transmembrane</keyword>
<sequence>MNMGQKGFKFIILGIFLGILAIGIGGYSLHRSGYLNFKNNVEANDKNASDHTQDVKKSSILSFENYMPQPPIDYAAYLEPKKVKAIYVTGWKAGIPQYMDELIEIANTTEINAMVIDVKSDDGYITFDADVPIAKEIGATDRVGIKDIHELMDQLRENNIFPIARIVAFKDPYLAEKRPDFAIKNQDGSIFRAKGIAWVNPYNKEVWDYVIDIAKEAAKVGFKEIQFDYIRFDTSAGMQSVDLGPLAETKTKTEIITEFTEYAVKELKPLGVFVSADVFGTIITSKIDADIVGQDYVEMAKHLDYICPMVYPSHYADGSLGIKYPDLQPYDIILAAMKASNEKLSAIPEGEHRAIVRPWLQDFTATWITHYQPYGPKQIREQIQATYDAGLEEWILWSPSNRYSVGGLLSE</sequence>
<feature type="transmembrane region" description="Helical" evidence="1">
    <location>
        <begin position="7"/>
        <end position="29"/>
    </location>
</feature>
<dbReference type="Pfam" id="PF13200">
    <property type="entry name" value="DUF4015"/>
    <property type="match status" value="1"/>
</dbReference>
<dbReference type="Gene3D" id="3.20.20.80">
    <property type="entry name" value="Glycosidases"/>
    <property type="match status" value="1"/>
</dbReference>
<name>A0A7C8LR44_9FIRM</name>
<dbReference type="InterPro" id="IPR017853">
    <property type="entry name" value="GH"/>
</dbReference>
<dbReference type="AlphaFoldDB" id="A0A7C8LR44"/>
<organism evidence="3 4">
    <name type="scientific">Defluviitalea raffinosedens</name>
    <dbReference type="NCBI Taxonomy" id="1450156"/>
    <lineage>
        <taxon>Bacteria</taxon>
        <taxon>Bacillati</taxon>
        <taxon>Bacillota</taxon>
        <taxon>Clostridia</taxon>
        <taxon>Lachnospirales</taxon>
        <taxon>Defluviitaleaceae</taxon>
        <taxon>Defluviitalea</taxon>
    </lineage>
</organism>
<reference evidence="3 4" key="1">
    <citation type="submission" date="2019-12" db="EMBL/GenBank/DDBJ databases">
        <title>Defluviitalea raffinosedens, isolated from a biogas fermenter, genome sequencing and characterization.</title>
        <authorList>
            <person name="Rettenmaier R."/>
            <person name="Schneider M."/>
            <person name="Neuhaus K."/>
            <person name="Liebl W."/>
            <person name="Zverlov V."/>
        </authorList>
    </citation>
    <scope>NUCLEOTIDE SEQUENCE [LARGE SCALE GENOMIC DNA]</scope>
    <source>
        <strain evidence="3 4">249c-K6</strain>
    </source>
</reference>
<evidence type="ECO:0000259" key="2">
    <source>
        <dbReference type="Pfam" id="PF13200"/>
    </source>
</evidence>
<dbReference type="InterPro" id="IPR025275">
    <property type="entry name" value="DUF4015"/>
</dbReference>
<evidence type="ECO:0000313" key="4">
    <source>
        <dbReference type="Proteomes" id="UP000483018"/>
    </source>
</evidence>
<evidence type="ECO:0000313" key="3">
    <source>
        <dbReference type="EMBL" id="KAE9636221.1"/>
    </source>
</evidence>
<keyword evidence="1" id="KW-1133">Transmembrane helix</keyword>
<keyword evidence="1" id="KW-0472">Membrane</keyword>
<dbReference type="EMBL" id="WSLF01000002">
    <property type="protein sequence ID" value="KAE9636221.1"/>
    <property type="molecule type" value="Genomic_DNA"/>
</dbReference>
<accession>A0A7C8LR44</accession>
<evidence type="ECO:0000256" key="1">
    <source>
        <dbReference type="SAM" id="Phobius"/>
    </source>
</evidence>